<evidence type="ECO:0000313" key="1">
    <source>
        <dbReference type="EMBL" id="EMM98008.1"/>
    </source>
</evidence>
<dbReference type="EMBL" id="AFMF02000002">
    <property type="protein sequence ID" value="EMM98008.1"/>
    <property type="molecule type" value="Genomic_DNA"/>
</dbReference>
<gene>
    <name evidence="1" type="ORF">LEP1GSC158_3895</name>
</gene>
<comment type="caution">
    <text evidence="1">The sequence shown here is derived from an EMBL/GenBank/DDBJ whole genome shotgun (WGS) entry which is preliminary data.</text>
</comment>
<name>M6HL17_LEPIR</name>
<reference evidence="1 2" key="1">
    <citation type="submission" date="2013-01" db="EMBL/GenBank/DDBJ databases">
        <authorList>
            <person name="Harkins D.M."/>
            <person name="Durkin A.S."/>
            <person name="Brinkac L.M."/>
            <person name="Haft D.H."/>
            <person name="Selengut J.D."/>
            <person name="Sanka R."/>
            <person name="DePew J."/>
            <person name="Purushe J."/>
            <person name="Tulsiani S.M."/>
            <person name="Graham G.C."/>
            <person name="Burns M.-A."/>
            <person name="Dohnt M.F."/>
            <person name="Smythe L.D."/>
            <person name="McKay D.B."/>
            <person name="Craig S.B."/>
            <person name="Vinetz J.M."/>
            <person name="Sutton G.G."/>
            <person name="Nierman W.C."/>
            <person name="Fouts D.E."/>
        </authorList>
    </citation>
    <scope>NUCLEOTIDE SEQUENCE [LARGE SCALE GENOMIC DNA]</scope>
    <source>
        <strain evidence="1 2">LT2156</strain>
    </source>
</reference>
<organism evidence="1 2">
    <name type="scientific">Leptospira interrogans serovar Zanoni str. LT2156</name>
    <dbReference type="NCBI Taxonomy" id="1001601"/>
    <lineage>
        <taxon>Bacteria</taxon>
        <taxon>Pseudomonadati</taxon>
        <taxon>Spirochaetota</taxon>
        <taxon>Spirochaetia</taxon>
        <taxon>Leptospirales</taxon>
        <taxon>Leptospiraceae</taxon>
        <taxon>Leptospira</taxon>
    </lineage>
</organism>
<accession>M6HL17</accession>
<proteinExistence type="predicted"/>
<protein>
    <submittedName>
        <fullName evidence="1">Uncharacterized protein</fullName>
    </submittedName>
</protein>
<dbReference type="Proteomes" id="UP000012089">
    <property type="component" value="Unassembled WGS sequence"/>
</dbReference>
<evidence type="ECO:0000313" key="2">
    <source>
        <dbReference type="Proteomes" id="UP000012089"/>
    </source>
</evidence>
<dbReference type="AlphaFoldDB" id="M6HL17"/>
<sequence>MNLVSTTNVPLATGIYSTTGLIRIRVIQFLPFFQKKK</sequence>